<dbReference type="Proteomes" id="UP000533598">
    <property type="component" value="Unassembled WGS sequence"/>
</dbReference>
<evidence type="ECO:0000313" key="3">
    <source>
        <dbReference type="EMBL" id="MBB4678071.1"/>
    </source>
</evidence>
<sequence length="219" mass="23419">MSPTAQETLAGLRDVLGHADGENRLVPRIAAGEAPVAVFAALAGEQYRVISSDWRSLLHLAARAETPAAKQYFATMAAGEGIALERVVDFAAAAGLDEDGLRDYQPLPGCQAYPSYLAWLALNGDITSVILALNVNFGAWGEYCGTVSRALESHYGFSEAGRGFFDFFAAPAPQLLELAMDAVRAGLEAGDSVHAAHGYGRLLQAYELSFWNSLDDHVR</sequence>
<dbReference type="RefSeq" id="WP_185003944.1">
    <property type="nucleotide sequence ID" value="NZ_BAAAUI010000041.1"/>
</dbReference>
<comment type="caution">
    <text evidence="3">The sequence shown here is derived from an EMBL/GenBank/DDBJ whole genome shotgun (WGS) entry which is preliminary data.</text>
</comment>
<evidence type="ECO:0000313" key="4">
    <source>
        <dbReference type="Proteomes" id="UP000533598"/>
    </source>
</evidence>
<reference evidence="3 4" key="1">
    <citation type="submission" date="2020-08" db="EMBL/GenBank/DDBJ databases">
        <title>Sequencing the genomes of 1000 actinobacteria strains.</title>
        <authorList>
            <person name="Klenk H.-P."/>
        </authorList>
    </citation>
    <scope>NUCLEOTIDE SEQUENCE [LARGE SCALE GENOMIC DNA]</scope>
    <source>
        <strain evidence="3 4">DSM 44230</strain>
    </source>
</reference>
<name>A0A7W7CBG3_9PSEU</name>
<proteinExistence type="predicted"/>
<gene>
    <name evidence="3" type="ORF">HNR67_004189</name>
</gene>
<dbReference type="Gene3D" id="1.20.910.10">
    <property type="entry name" value="Heme oxygenase-like"/>
    <property type="match status" value="1"/>
</dbReference>
<evidence type="ECO:0000259" key="2">
    <source>
        <dbReference type="Pfam" id="PF03070"/>
    </source>
</evidence>
<organism evidence="3 4">
    <name type="scientific">Crossiella cryophila</name>
    <dbReference type="NCBI Taxonomy" id="43355"/>
    <lineage>
        <taxon>Bacteria</taxon>
        <taxon>Bacillati</taxon>
        <taxon>Actinomycetota</taxon>
        <taxon>Actinomycetes</taxon>
        <taxon>Pseudonocardiales</taxon>
        <taxon>Pseudonocardiaceae</taxon>
        <taxon>Crossiella</taxon>
    </lineage>
</organism>
<protein>
    <submittedName>
        <fullName evidence="3">Thiaminase</fullName>
    </submittedName>
</protein>
<evidence type="ECO:0000256" key="1">
    <source>
        <dbReference type="ARBA" id="ARBA00004948"/>
    </source>
</evidence>
<dbReference type="InterPro" id="IPR004305">
    <property type="entry name" value="Thiaminase-2/PQQC"/>
</dbReference>
<accession>A0A7W7CBG3</accession>
<comment type="pathway">
    <text evidence="1">Cofactor biosynthesis; thiamine diphosphate biosynthesis.</text>
</comment>
<dbReference type="InterPro" id="IPR016084">
    <property type="entry name" value="Haem_Oase-like_multi-hlx"/>
</dbReference>
<dbReference type="EMBL" id="JACHMH010000001">
    <property type="protein sequence ID" value="MBB4678071.1"/>
    <property type="molecule type" value="Genomic_DNA"/>
</dbReference>
<dbReference type="AlphaFoldDB" id="A0A7W7CBG3"/>
<keyword evidence="4" id="KW-1185">Reference proteome</keyword>
<dbReference type="SUPFAM" id="SSF48613">
    <property type="entry name" value="Heme oxygenase-like"/>
    <property type="match status" value="1"/>
</dbReference>
<feature type="domain" description="Thiaminase-2/PQQC" evidence="2">
    <location>
        <begin position="26"/>
        <end position="166"/>
    </location>
</feature>
<dbReference type="Pfam" id="PF03070">
    <property type="entry name" value="TENA_THI-4"/>
    <property type="match status" value="1"/>
</dbReference>